<dbReference type="InterPro" id="IPR036034">
    <property type="entry name" value="PDZ_sf"/>
</dbReference>
<reference evidence="3 4" key="1">
    <citation type="submission" date="2023-04" db="EMBL/GenBank/DDBJ databases">
        <title>Luteimonas sp. M1R5S59.</title>
        <authorList>
            <person name="Sun J.-Q."/>
        </authorList>
    </citation>
    <scope>NUCLEOTIDE SEQUENCE [LARGE SCALE GENOMIC DNA]</scope>
    <source>
        <strain evidence="3 4">M1R5S59</strain>
    </source>
</reference>
<dbReference type="Gene3D" id="3.90.226.10">
    <property type="entry name" value="2-enoyl-CoA Hydratase, Chain A, domain 1"/>
    <property type="match status" value="1"/>
</dbReference>
<organism evidence="3 4">
    <name type="scientific">Luteimonas kalidii</name>
    <dbReference type="NCBI Taxonomy" id="3042025"/>
    <lineage>
        <taxon>Bacteria</taxon>
        <taxon>Pseudomonadati</taxon>
        <taxon>Pseudomonadota</taxon>
        <taxon>Gammaproteobacteria</taxon>
        <taxon>Lysobacterales</taxon>
        <taxon>Lysobacteraceae</taxon>
        <taxon>Luteimonas</taxon>
    </lineage>
</organism>
<evidence type="ECO:0000259" key="2">
    <source>
        <dbReference type="Pfam" id="PF03572"/>
    </source>
</evidence>
<dbReference type="SUPFAM" id="SSF52096">
    <property type="entry name" value="ClpP/crotonase"/>
    <property type="match status" value="1"/>
</dbReference>
<dbReference type="PANTHER" id="PTHR32060">
    <property type="entry name" value="TAIL-SPECIFIC PROTEASE"/>
    <property type="match status" value="1"/>
</dbReference>
<name>A0ABT6JSD1_9GAMM</name>
<protein>
    <submittedName>
        <fullName evidence="3">S41 family peptidase</fullName>
    </submittedName>
</protein>
<dbReference type="InterPro" id="IPR005151">
    <property type="entry name" value="Tail-specific_protease"/>
</dbReference>
<feature type="chain" id="PRO_5047295380" evidence="1">
    <location>
        <begin position="25"/>
        <end position="512"/>
    </location>
</feature>
<dbReference type="EMBL" id="JARXRO010000014">
    <property type="protein sequence ID" value="MDH5833590.1"/>
    <property type="molecule type" value="Genomic_DNA"/>
</dbReference>
<feature type="signal peptide" evidence="1">
    <location>
        <begin position="1"/>
        <end position="24"/>
    </location>
</feature>
<dbReference type="RefSeq" id="WP_280577871.1">
    <property type="nucleotide sequence ID" value="NZ_JARXRO010000014.1"/>
</dbReference>
<dbReference type="Proteomes" id="UP001156873">
    <property type="component" value="Unassembled WGS sequence"/>
</dbReference>
<feature type="domain" description="Tail specific protease" evidence="2">
    <location>
        <begin position="294"/>
        <end position="477"/>
    </location>
</feature>
<evidence type="ECO:0000313" key="3">
    <source>
        <dbReference type="EMBL" id="MDH5833590.1"/>
    </source>
</evidence>
<accession>A0ABT6JSD1</accession>
<sequence length="512" mass="55511">MHIATRLHAWTFLLGSLLSAPACAASVPPGEPVAPTAAEAPEAPIPVARLREDFDTLYAQLRASHYDLFARRSKAEYDALFERMRGALDTPLSRQEARLRFTRFVAFGRVAHARIDRPIERWAAFREGGGKALPLQLRVEGDEVFVLQQPGAAAGIAPGDRVLAIDGKPALAWLRSVGELVAADTDYMLYAQLEGLLPLLAWLASGEVEGVELTLLDAGGQPRKAWLPARTRAEVVAEEEARAGPTPPDMQARDARMLGNATAYLRPGPFYDTRPEAADPWDRSAFRSFIDAGFESFLDAGASDLLIDLRDNPGGDNAFSDLMLAWIADRPFRFSPAFDIRVSEATVAANRARLDSQSGDAGGASADLARLYAGQAPGTRVSYPIPLVPPREGRRFEGRVHVLVNRHSYSNAVSVAAIVQDYGFGRVLGEETSDLATTYGAMEHFTLPHTGLTVGYPKARIVRPSGALEARGVVPTMIIERPLVEGADDPVLRKALDVIREERMQRGNGGSA</sequence>
<keyword evidence="4" id="KW-1185">Reference proteome</keyword>
<dbReference type="Pfam" id="PF03572">
    <property type="entry name" value="Peptidase_S41"/>
    <property type="match status" value="1"/>
</dbReference>
<keyword evidence="1" id="KW-0732">Signal</keyword>
<gene>
    <name evidence="3" type="ORF">QFW81_06580</name>
</gene>
<evidence type="ECO:0000313" key="4">
    <source>
        <dbReference type="Proteomes" id="UP001156873"/>
    </source>
</evidence>
<dbReference type="PANTHER" id="PTHR32060:SF30">
    <property type="entry name" value="CARBOXY-TERMINAL PROCESSING PROTEASE CTPA"/>
    <property type="match status" value="1"/>
</dbReference>
<dbReference type="InterPro" id="IPR029045">
    <property type="entry name" value="ClpP/crotonase-like_dom_sf"/>
</dbReference>
<dbReference type="Gene3D" id="3.30.750.44">
    <property type="match status" value="1"/>
</dbReference>
<dbReference type="Gene3D" id="2.30.42.10">
    <property type="match status" value="1"/>
</dbReference>
<proteinExistence type="predicted"/>
<comment type="caution">
    <text evidence="3">The sequence shown here is derived from an EMBL/GenBank/DDBJ whole genome shotgun (WGS) entry which is preliminary data.</text>
</comment>
<evidence type="ECO:0000256" key="1">
    <source>
        <dbReference type="SAM" id="SignalP"/>
    </source>
</evidence>